<proteinExistence type="predicted"/>
<feature type="signal peptide" evidence="1">
    <location>
        <begin position="1"/>
        <end position="27"/>
    </location>
</feature>
<gene>
    <name evidence="3" type="ORF">EM848_03610</name>
    <name evidence="2" type="ORF">EMO90_07040</name>
</gene>
<dbReference type="Proteomes" id="UP000345527">
    <property type="component" value="Unassembled WGS sequence"/>
</dbReference>
<evidence type="ECO:0000256" key="1">
    <source>
        <dbReference type="SAM" id="SignalP"/>
    </source>
</evidence>
<dbReference type="Proteomes" id="UP000374630">
    <property type="component" value="Unassembled WGS sequence"/>
</dbReference>
<dbReference type="OrthoDB" id="3230422at2"/>
<dbReference type="AlphaFoldDB" id="A0A5J5E433"/>
<evidence type="ECO:0008006" key="6">
    <source>
        <dbReference type="Google" id="ProtNLM"/>
    </source>
</evidence>
<name>A0A5J5E433_9BIFI</name>
<sequence>MMRLVGPVLTVMCLLSLVTACSSPDHSKTGDSDSSSVSSAYASRIQASLRKAPDELSKQILEEALKTGTISEKNMNALIDQQTQCLTDAGFTDVSIDTTGAGSYNVPPSISKDQEDGIVKKCTGDWQGVDSVFSLYNSMHANPQNKDVAQIIVECLAKNGLVDKGFTVNEYKSLQADGDKFMDWVDSFVNPEHSGYSADKAQKFQQCSSGIA</sequence>
<dbReference type="PROSITE" id="PS51257">
    <property type="entry name" value="PROKAR_LIPOPROTEIN"/>
    <property type="match status" value="1"/>
</dbReference>
<reference evidence="4 5" key="1">
    <citation type="journal article" date="2019" name="Syst. Appl. Microbiol.">
        <title>Characterization of Bifidobacterium species in feaces of the Egyptian fruit bat: Description of B. vespertilionis sp. nov. and B. rousetti sp. nov.</title>
        <authorList>
            <person name="Modesto M."/>
            <person name="Satti M."/>
            <person name="Watanabe K."/>
            <person name="Puglisi E."/>
            <person name="Morelli L."/>
            <person name="Huang C.-H."/>
            <person name="Liou J.-S."/>
            <person name="Miyashita M."/>
            <person name="Tamura T."/>
            <person name="Saito S."/>
            <person name="Mori K."/>
            <person name="Huang L."/>
            <person name="Sciavilla P."/>
            <person name="Sandri C."/>
            <person name="Spiezio C."/>
            <person name="Vitali F."/>
            <person name="Cavalieri D."/>
            <person name="Perpetuini G."/>
            <person name="Tofalo R."/>
            <person name="Bonetti A."/>
            <person name="Arita M."/>
            <person name="Mattarelli P."/>
        </authorList>
    </citation>
    <scope>NUCLEOTIDE SEQUENCE [LARGE SCALE GENOMIC DNA]</scope>
    <source>
        <strain evidence="2 5">RST16</strain>
        <strain evidence="3 4">RST8</strain>
    </source>
</reference>
<evidence type="ECO:0000313" key="4">
    <source>
        <dbReference type="Proteomes" id="UP000345527"/>
    </source>
</evidence>
<keyword evidence="5" id="KW-1185">Reference proteome</keyword>
<keyword evidence="1" id="KW-0732">Signal</keyword>
<comment type="caution">
    <text evidence="3">The sequence shown here is derived from an EMBL/GenBank/DDBJ whole genome shotgun (WGS) entry which is preliminary data.</text>
</comment>
<protein>
    <recommendedName>
        <fullName evidence="6">Lipoprotein</fullName>
    </recommendedName>
</protein>
<evidence type="ECO:0000313" key="5">
    <source>
        <dbReference type="Proteomes" id="UP000374630"/>
    </source>
</evidence>
<organism evidence="3 4">
    <name type="scientific">Bifidobacterium vespertilionis</name>
    <dbReference type="NCBI Taxonomy" id="2562524"/>
    <lineage>
        <taxon>Bacteria</taxon>
        <taxon>Bacillati</taxon>
        <taxon>Actinomycetota</taxon>
        <taxon>Actinomycetes</taxon>
        <taxon>Bifidobacteriales</taxon>
        <taxon>Bifidobacteriaceae</taxon>
        <taxon>Bifidobacterium</taxon>
    </lineage>
</organism>
<dbReference type="RefSeq" id="WP_150353640.1">
    <property type="nucleotide sequence ID" value="NZ_JAFEJW010000005.1"/>
</dbReference>
<evidence type="ECO:0000313" key="3">
    <source>
        <dbReference type="EMBL" id="KAA8823895.1"/>
    </source>
</evidence>
<evidence type="ECO:0000313" key="2">
    <source>
        <dbReference type="EMBL" id="KAA8820180.1"/>
    </source>
</evidence>
<feature type="chain" id="PRO_5039523274" description="Lipoprotein" evidence="1">
    <location>
        <begin position="28"/>
        <end position="212"/>
    </location>
</feature>
<dbReference type="EMBL" id="RZNZ01000008">
    <property type="protein sequence ID" value="KAA8820180.1"/>
    <property type="molecule type" value="Genomic_DNA"/>
</dbReference>
<dbReference type="EMBL" id="RZOA01000005">
    <property type="protein sequence ID" value="KAA8823895.1"/>
    <property type="molecule type" value="Genomic_DNA"/>
</dbReference>
<accession>A0A5J5E433</accession>